<comment type="caution">
    <text evidence="2">The sequence shown here is derived from an EMBL/GenBank/DDBJ whole genome shotgun (WGS) entry which is preliminary data.</text>
</comment>
<organism evidence="2 3">
    <name type="scientific">Plantimonas leprariae</name>
    <dbReference type="NCBI Taxonomy" id="2615207"/>
    <lineage>
        <taxon>Bacteria</taxon>
        <taxon>Pseudomonadati</taxon>
        <taxon>Pseudomonadota</taxon>
        <taxon>Alphaproteobacteria</taxon>
        <taxon>Hyphomicrobiales</taxon>
        <taxon>Aurantimonadaceae</taxon>
        <taxon>Plantimonas</taxon>
    </lineage>
</organism>
<protein>
    <submittedName>
        <fullName evidence="2">CDP-alcohol phosphatidyltransferase family protein</fullName>
    </submittedName>
</protein>
<proteinExistence type="predicted"/>
<keyword evidence="2" id="KW-0808">Transferase</keyword>
<keyword evidence="1" id="KW-0812">Transmembrane</keyword>
<feature type="transmembrane region" description="Helical" evidence="1">
    <location>
        <begin position="180"/>
        <end position="198"/>
    </location>
</feature>
<dbReference type="EMBL" id="VZDO01000012">
    <property type="protein sequence ID" value="KAB0678821.1"/>
    <property type="molecule type" value="Genomic_DNA"/>
</dbReference>
<reference evidence="2 3" key="1">
    <citation type="submission" date="2019-09" db="EMBL/GenBank/DDBJ databases">
        <title>YIM 132180 draft genome.</title>
        <authorList>
            <person name="Zhang K."/>
        </authorList>
    </citation>
    <scope>NUCLEOTIDE SEQUENCE [LARGE SCALE GENOMIC DNA]</scope>
    <source>
        <strain evidence="2 3">YIM 132180</strain>
    </source>
</reference>
<dbReference type="GO" id="GO:0016740">
    <property type="term" value="F:transferase activity"/>
    <property type="evidence" value="ECO:0007669"/>
    <property type="project" value="UniProtKB-KW"/>
</dbReference>
<gene>
    <name evidence="2" type="ORF">F6X38_15155</name>
</gene>
<feature type="transmembrane region" description="Helical" evidence="1">
    <location>
        <begin position="32"/>
        <end position="53"/>
    </location>
</feature>
<evidence type="ECO:0000313" key="2">
    <source>
        <dbReference type="EMBL" id="KAB0678821.1"/>
    </source>
</evidence>
<keyword evidence="1" id="KW-0472">Membrane</keyword>
<accession>A0A7V7PN69</accession>
<name>A0A7V7PN69_9HYPH</name>
<keyword evidence="3" id="KW-1185">Reference proteome</keyword>
<dbReference type="Gene3D" id="1.20.120.1760">
    <property type="match status" value="1"/>
</dbReference>
<feature type="transmembrane region" description="Helical" evidence="1">
    <location>
        <begin position="156"/>
        <end position="174"/>
    </location>
</feature>
<sequence length="210" mass="21970">MTADADRRPLASRSTAWARAVLRLLLRTPVSANAISAFGILAALGGGAALVFAPAHPWLFLLGAALTQLRLLCNLMDGLVAVEGGRGSPTGALWNEVPDRLEDSFLLVGFGYAAFLPEAGYAAAILAVFTTYLRAVGVSHGLPQDFRGPMAKPHRMAALTAGCVLGCLEAVFVGTHWLPALTILTVALGTVLTAWRRAARIADALKARAA</sequence>
<dbReference type="AlphaFoldDB" id="A0A7V7PN69"/>
<dbReference type="Proteomes" id="UP000432089">
    <property type="component" value="Unassembled WGS sequence"/>
</dbReference>
<dbReference type="InterPro" id="IPR043130">
    <property type="entry name" value="CDP-OH_PTrfase_TM_dom"/>
</dbReference>
<keyword evidence="1" id="KW-1133">Transmembrane helix</keyword>
<evidence type="ECO:0000313" key="3">
    <source>
        <dbReference type="Proteomes" id="UP000432089"/>
    </source>
</evidence>
<evidence type="ECO:0000256" key="1">
    <source>
        <dbReference type="SAM" id="Phobius"/>
    </source>
</evidence>
<feature type="transmembrane region" description="Helical" evidence="1">
    <location>
        <begin position="110"/>
        <end position="135"/>
    </location>
</feature>
<dbReference type="RefSeq" id="WP_150971023.1">
    <property type="nucleotide sequence ID" value="NZ_VZDO01000012.1"/>
</dbReference>